<dbReference type="HOGENOM" id="CLU_2274520_0_0_3"/>
<proteinExistence type="predicted"/>
<dbReference type="RefSeq" id="WP_015147885.1">
    <property type="nucleotide sequence ID" value="NC_019693.1"/>
</dbReference>
<accession>K9TFQ7</accession>
<dbReference type="KEGG" id="oac:Oscil6304_1533"/>
<protein>
    <submittedName>
        <fullName evidence="1">Uncharacterized protein</fullName>
    </submittedName>
</protein>
<reference evidence="1 2" key="1">
    <citation type="submission" date="2012-06" db="EMBL/GenBank/DDBJ databases">
        <title>Finished chromosome of genome of Oscillatoria acuminata PCC 6304.</title>
        <authorList>
            <consortium name="US DOE Joint Genome Institute"/>
            <person name="Gugger M."/>
            <person name="Coursin T."/>
            <person name="Rippka R."/>
            <person name="Tandeau De Marsac N."/>
            <person name="Huntemann M."/>
            <person name="Wei C.-L."/>
            <person name="Han J."/>
            <person name="Detter J.C."/>
            <person name="Han C."/>
            <person name="Tapia R."/>
            <person name="Davenport K."/>
            <person name="Daligault H."/>
            <person name="Erkkila T."/>
            <person name="Gu W."/>
            <person name="Munk A.C.C."/>
            <person name="Teshima H."/>
            <person name="Xu Y."/>
            <person name="Chain P."/>
            <person name="Chen A."/>
            <person name="Krypides N."/>
            <person name="Mavromatis K."/>
            <person name="Markowitz V."/>
            <person name="Szeto E."/>
            <person name="Ivanova N."/>
            <person name="Mikhailova N."/>
            <person name="Ovchinnikova G."/>
            <person name="Pagani I."/>
            <person name="Pati A."/>
            <person name="Goodwin L."/>
            <person name="Peters L."/>
            <person name="Pitluck S."/>
            <person name="Woyke T."/>
            <person name="Kerfeld C."/>
        </authorList>
    </citation>
    <scope>NUCLEOTIDE SEQUENCE [LARGE SCALE GENOMIC DNA]</scope>
    <source>
        <strain evidence="1 2">PCC 6304</strain>
    </source>
</reference>
<dbReference type="EMBL" id="CP003607">
    <property type="protein sequence ID" value="AFY81238.1"/>
    <property type="molecule type" value="Genomic_DNA"/>
</dbReference>
<evidence type="ECO:0000313" key="2">
    <source>
        <dbReference type="Proteomes" id="UP000010367"/>
    </source>
</evidence>
<organism evidence="1 2">
    <name type="scientific">Oscillatoria acuminata PCC 6304</name>
    <dbReference type="NCBI Taxonomy" id="56110"/>
    <lineage>
        <taxon>Bacteria</taxon>
        <taxon>Bacillati</taxon>
        <taxon>Cyanobacteriota</taxon>
        <taxon>Cyanophyceae</taxon>
        <taxon>Oscillatoriophycideae</taxon>
        <taxon>Oscillatoriales</taxon>
        <taxon>Oscillatoriaceae</taxon>
        <taxon>Oscillatoria</taxon>
    </lineage>
</organism>
<dbReference type="Proteomes" id="UP000010367">
    <property type="component" value="Chromosome"/>
</dbReference>
<sequence length="102" mass="11880">MEFREFKGTTEEFERFVEGMKSEGLVVELHRMIPLGLEGKEFEFMVIQLLAIFRLSKELANRLNMSVEEVESSFISAACNESCSMSQEQKIEFVSRYYGCWS</sequence>
<dbReference type="InParanoid" id="K9TFQ7"/>
<dbReference type="AlphaFoldDB" id="K9TFQ7"/>
<name>K9TFQ7_9CYAN</name>
<gene>
    <name evidence="1" type="ORF">Oscil6304_1533</name>
</gene>
<dbReference type="STRING" id="56110.Oscil6304_1533"/>
<keyword evidence="2" id="KW-1185">Reference proteome</keyword>
<evidence type="ECO:0000313" key="1">
    <source>
        <dbReference type="EMBL" id="AFY81238.1"/>
    </source>
</evidence>